<evidence type="ECO:0000256" key="2">
    <source>
        <dbReference type="ARBA" id="ARBA00022448"/>
    </source>
</evidence>
<dbReference type="InterPro" id="IPR011701">
    <property type="entry name" value="MFS"/>
</dbReference>
<feature type="transmembrane region" description="Helical" evidence="6">
    <location>
        <begin position="175"/>
        <end position="197"/>
    </location>
</feature>
<dbReference type="SUPFAM" id="SSF103473">
    <property type="entry name" value="MFS general substrate transporter"/>
    <property type="match status" value="1"/>
</dbReference>
<comment type="subcellular location">
    <subcellularLocation>
        <location evidence="1">Endomembrane system</location>
        <topology evidence="1">Multi-pass membrane protein</topology>
    </subcellularLocation>
</comment>
<protein>
    <submittedName>
        <fullName evidence="9">Major facilitator superfamily (MFS) profile domain-containing protein</fullName>
    </submittedName>
</protein>
<dbReference type="GO" id="GO:0022857">
    <property type="term" value="F:transmembrane transporter activity"/>
    <property type="evidence" value="ECO:0007669"/>
    <property type="project" value="InterPro"/>
</dbReference>
<keyword evidence="2" id="KW-0813">Transport</keyword>
<feature type="domain" description="Major facilitator superfamily (MFS) profile" evidence="7">
    <location>
        <begin position="44"/>
        <end position="241"/>
    </location>
</feature>
<dbReference type="Pfam" id="PF07690">
    <property type="entry name" value="MFS_1"/>
    <property type="match status" value="1"/>
</dbReference>
<dbReference type="PANTHER" id="PTHR23510">
    <property type="entry name" value="INNER MEMBRANE TRANSPORT PROTEIN YAJR"/>
    <property type="match status" value="1"/>
</dbReference>
<evidence type="ECO:0000313" key="8">
    <source>
        <dbReference type="Proteomes" id="UP000887577"/>
    </source>
</evidence>
<dbReference type="WBParaSite" id="PSU_v2.g12818.t1">
    <property type="protein sequence ID" value="PSU_v2.g12818.t1"/>
    <property type="gene ID" value="PSU_v2.g12818"/>
</dbReference>
<feature type="transmembrane region" description="Helical" evidence="6">
    <location>
        <begin position="114"/>
        <end position="134"/>
    </location>
</feature>
<dbReference type="AlphaFoldDB" id="A0A914Y210"/>
<dbReference type="Proteomes" id="UP000887577">
    <property type="component" value="Unplaced"/>
</dbReference>
<proteinExistence type="predicted"/>
<name>A0A914Y210_9BILA</name>
<evidence type="ECO:0000256" key="3">
    <source>
        <dbReference type="ARBA" id="ARBA00022692"/>
    </source>
</evidence>
<evidence type="ECO:0000256" key="6">
    <source>
        <dbReference type="SAM" id="Phobius"/>
    </source>
</evidence>
<dbReference type="PROSITE" id="PS50850">
    <property type="entry name" value="MFS"/>
    <property type="match status" value="1"/>
</dbReference>
<evidence type="ECO:0000256" key="5">
    <source>
        <dbReference type="ARBA" id="ARBA00023136"/>
    </source>
</evidence>
<dbReference type="GO" id="GO:0012505">
    <property type="term" value="C:endomembrane system"/>
    <property type="evidence" value="ECO:0007669"/>
    <property type="project" value="UniProtKB-SubCell"/>
</dbReference>
<keyword evidence="5 6" id="KW-0472">Membrane</keyword>
<keyword evidence="8" id="KW-1185">Reference proteome</keyword>
<keyword evidence="3 6" id="KW-0812">Transmembrane</keyword>
<dbReference type="InterPro" id="IPR020846">
    <property type="entry name" value="MFS_dom"/>
</dbReference>
<dbReference type="InterPro" id="IPR051068">
    <property type="entry name" value="MFS_Domain-Containing_Protein"/>
</dbReference>
<dbReference type="Gene3D" id="1.20.1250.20">
    <property type="entry name" value="MFS general substrate transporter like domains"/>
    <property type="match status" value="1"/>
</dbReference>
<evidence type="ECO:0000256" key="1">
    <source>
        <dbReference type="ARBA" id="ARBA00004127"/>
    </source>
</evidence>
<feature type="transmembrane region" description="Helical" evidence="6">
    <location>
        <begin position="47"/>
        <end position="69"/>
    </location>
</feature>
<feature type="transmembrane region" description="Helical" evidence="6">
    <location>
        <begin position="140"/>
        <end position="163"/>
    </location>
</feature>
<evidence type="ECO:0000256" key="4">
    <source>
        <dbReference type="ARBA" id="ARBA00022989"/>
    </source>
</evidence>
<evidence type="ECO:0000259" key="7">
    <source>
        <dbReference type="PROSITE" id="PS50850"/>
    </source>
</evidence>
<dbReference type="PANTHER" id="PTHR23510:SF3">
    <property type="entry name" value="MAJOR FACILITATOR SUPERFAMILY DOMAIN-CONTAINING PROTEIN 8"/>
    <property type="match status" value="1"/>
</dbReference>
<feature type="transmembrane region" description="Helical" evidence="6">
    <location>
        <begin position="81"/>
        <end position="102"/>
    </location>
</feature>
<keyword evidence="4 6" id="KW-1133">Transmembrane helix</keyword>
<reference evidence="9" key="1">
    <citation type="submission" date="2022-11" db="UniProtKB">
        <authorList>
            <consortium name="WormBaseParasite"/>
        </authorList>
    </citation>
    <scope>IDENTIFICATION</scope>
</reference>
<sequence length="241" mass="26152">MGHYSKTEPSVSLESDIKTLNVAEIDNISASSSEVQKPQTDWRSIHVAATVTYVGAVQFSLYAASMFPYLQVLDKTSTENFFGVIIAVYSLGQIISSPLYGYWSNKSHNTKSCLYYGLATMFFGNILYFFAGIIPFQKKYVILVARFVTGFGSSNISLLKAYATSASTGADRSKAIAYVTGGIALGMLTGPGLQLFFTPLGPNGIKLKETGVALPPIDTVAIVVCYVTRFCQMFIISNLES</sequence>
<feature type="transmembrane region" description="Helical" evidence="6">
    <location>
        <begin position="217"/>
        <end position="236"/>
    </location>
</feature>
<evidence type="ECO:0000313" key="9">
    <source>
        <dbReference type="WBParaSite" id="PSU_v2.g12818.t1"/>
    </source>
</evidence>
<dbReference type="InterPro" id="IPR036259">
    <property type="entry name" value="MFS_trans_sf"/>
</dbReference>
<organism evidence="8 9">
    <name type="scientific">Panagrolaimus superbus</name>
    <dbReference type="NCBI Taxonomy" id="310955"/>
    <lineage>
        <taxon>Eukaryota</taxon>
        <taxon>Metazoa</taxon>
        <taxon>Ecdysozoa</taxon>
        <taxon>Nematoda</taxon>
        <taxon>Chromadorea</taxon>
        <taxon>Rhabditida</taxon>
        <taxon>Tylenchina</taxon>
        <taxon>Panagrolaimomorpha</taxon>
        <taxon>Panagrolaimoidea</taxon>
        <taxon>Panagrolaimidae</taxon>
        <taxon>Panagrolaimus</taxon>
    </lineage>
</organism>
<dbReference type="GO" id="GO:0005765">
    <property type="term" value="C:lysosomal membrane"/>
    <property type="evidence" value="ECO:0007669"/>
    <property type="project" value="TreeGrafter"/>
</dbReference>
<accession>A0A914Y210</accession>